<dbReference type="PANTHER" id="PTHR42786">
    <property type="entry name" value="TRNA/RRNA METHYLTRANSFERASE"/>
    <property type="match status" value="1"/>
</dbReference>
<gene>
    <name evidence="5" type="primary">trmJ</name>
    <name evidence="7" type="ORF">BW247_08095</name>
</gene>
<evidence type="ECO:0000256" key="5">
    <source>
        <dbReference type="RuleBase" id="RU362024"/>
    </source>
</evidence>
<keyword evidence="5" id="KW-0819">tRNA processing</keyword>
<keyword evidence="5" id="KW-0963">Cytoplasm</keyword>
<dbReference type="GO" id="GO:0003723">
    <property type="term" value="F:RNA binding"/>
    <property type="evidence" value="ECO:0007669"/>
    <property type="project" value="InterPro"/>
</dbReference>
<comment type="subunit">
    <text evidence="5">Homodimer.</text>
</comment>
<dbReference type="CDD" id="cd18093">
    <property type="entry name" value="SpoU-like_TrmJ"/>
    <property type="match status" value="1"/>
</dbReference>
<dbReference type="Gene3D" id="1.10.8.590">
    <property type="match status" value="1"/>
</dbReference>
<keyword evidence="4 5" id="KW-0949">S-adenosyl-L-methionine</keyword>
<evidence type="ECO:0000313" key="7">
    <source>
        <dbReference type="EMBL" id="APZ44614.1"/>
    </source>
</evidence>
<dbReference type="GO" id="GO:0106339">
    <property type="term" value="F:tRNA (cytidine(32)-2'-O)-methyltransferase activity"/>
    <property type="evidence" value="ECO:0007669"/>
    <property type="project" value="RHEA"/>
</dbReference>
<dbReference type="InterPro" id="IPR004384">
    <property type="entry name" value="RNA_MeTrfase_TrmJ/LasT"/>
</dbReference>
<sequence length="240" mass="26442">MRFVLVEPSHPGNIGAAARALKTMGMTRLYLVNPAQYPSAEATARASGADDVLARTVVCSTLDQALTGCSLVFGTSARSRSLEWPTIAPRVCAEYAAREQAGGREIALLFGRERSGLTNAELERCQYRVHIPSNPHYSSLNLASAVQILAYEMALMRGAAPTLADQLGEEAADQVEVERFFEHLQQALVDIEFLDPDNPRLLLRRLRRLFGRTRLLRAEVSILRGILTAAQRQARLAAKR</sequence>
<dbReference type="GO" id="GO:0002128">
    <property type="term" value="P:tRNA nucleoside ribose methylation"/>
    <property type="evidence" value="ECO:0007669"/>
    <property type="project" value="TreeGrafter"/>
</dbReference>
<keyword evidence="2 5" id="KW-0489">Methyltransferase</keyword>
<dbReference type="KEGG" id="afy:BW247_08095"/>
<comment type="function">
    <text evidence="5">Catalyzes the formation of 2'O-methylated cytidine (Cm32) or 2'O-methylated uridine (Um32) at position 32 in tRNA.</text>
</comment>
<dbReference type="Proteomes" id="UP000243807">
    <property type="component" value="Chromosome"/>
</dbReference>
<dbReference type="FunFam" id="3.40.1280.10:FF:000006">
    <property type="entry name" value="Uncharacterized tRNA/rRNA methyltransferase HI_0380"/>
    <property type="match status" value="1"/>
</dbReference>
<dbReference type="STRING" id="1765967.BW247_08095"/>
<reference evidence="7 8" key="1">
    <citation type="submission" date="2017-01" db="EMBL/GenBank/DDBJ databases">
        <title>Draft sequence of Acidihalobacter ferrooxidans strain DSM 14175 (strain V8).</title>
        <authorList>
            <person name="Khaleque H.N."/>
            <person name="Ramsay J.P."/>
            <person name="Murphy R.J.T."/>
            <person name="Kaksonen A.H."/>
            <person name="Boxall N.J."/>
            <person name="Watkin E.L.J."/>
        </authorList>
    </citation>
    <scope>NUCLEOTIDE SEQUENCE [LARGE SCALE GENOMIC DNA]</scope>
    <source>
        <strain evidence="7 8">V8</strain>
    </source>
</reference>
<keyword evidence="8" id="KW-1185">Reference proteome</keyword>
<dbReference type="EMBL" id="CP019434">
    <property type="protein sequence ID" value="APZ44614.1"/>
    <property type="molecule type" value="Genomic_DNA"/>
</dbReference>
<dbReference type="PIRSF" id="PIRSF004808">
    <property type="entry name" value="LasT"/>
    <property type="match status" value="1"/>
</dbReference>
<dbReference type="Pfam" id="PF00588">
    <property type="entry name" value="SpoU_methylase"/>
    <property type="match status" value="1"/>
</dbReference>
<keyword evidence="3 7" id="KW-0808">Transferase</keyword>
<evidence type="ECO:0000256" key="1">
    <source>
        <dbReference type="ARBA" id="ARBA00007228"/>
    </source>
</evidence>
<dbReference type="EC" id="2.1.1.200" evidence="5"/>
<protein>
    <recommendedName>
        <fullName evidence="5">tRNA (cytidine/uridine-2'-O-)-methyltransferase TrmJ</fullName>
        <ecNumber evidence="5">2.1.1.200</ecNumber>
    </recommendedName>
    <alternativeName>
        <fullName evidence="5">tRNA (cytidine(32)/uridine(32)-2'-O)-methyltransferase</fullName>
    </alternativeName>
    <alternativeName>
        <fullName evidence="5">tRNA Cm32/Um32 methyltransferase</fullName>
    </alternativeName>
</protein>
<name>A0A1P8ULH6_9GAMM</name>
<organism evidence="7 8">
    <name type="scientific">Acidihalobacter ferrooxydans</name>
    <dbReference type="NCBI Taxonomy" id="1765967"/>
    <lineage>
        <taxon>Bacteria</taxon>
        <taxon>Pseudomonadati</taxon>
        <taxon>Pseudomonadota</taxon>
        <taxon>Gammaproteobacteria</taxon>
        <taxon>Chromatiales</taxon>
        <taxon>Ectothiorhodospiraceae</taxon>
        <taxon>Acidihalobacter</taxon>
    </lineage>
</organism>
<evidence type="ECO:0000256" key="2">
    <source>
        <dbReference type="ARBA" id="ARBA00022603"/>
    </source>
</evidence>
<dbReference type="AlphaFoldDB" id="A0A1P8ULH6"/>
<dbReference type="NCBIfam" id="TIGR00050">
    <property type="entry name" value="rRNA_methyl_1"/>
    <property type="match status" value="1"/>
</dbReference>
<dbReference type="GO" id="GO:0005829">
    <property type="term" value="C:cytosol"/>
    <property type="evidence" value="ECO:0007669"/>
    <property type="project" value="TreeGrafter"/>
</dbReference>
<evidence type="ECO:0000256" key="4">
    <source>
        <dbReference type="ARBA" id="ARBA00022691"/>
    </source>
</evidence>
<evidence type="ECO:0000259" key="6">
    <source>
        <dbReference type="Pfam" id="PF00588"/>
    </source>
</evidence>
<comment type="similarity">
    <text evidence="1">Belongs to the class IV-like SAM-binding methyltransferase superfamily. RNA methyltransferase TrmH family.</text>
</comment>
<evidence type="ECO:0000313" key="8">
    <source>
        <dbReference type="Proteomes" id="UP000243807"/>
    </source>
</evidence>
<comment type="subcellular location">
    <subcellularLocation>
        <location evidence="5">Cytoplasm</location>
    </subcellularLocation>
</comment>
<evidence type="ECO:0000256" key="3">
    <source>
        <dbReference type="ARBA" id="ARBA00022679"/>
    </source>
</evidence>
<proteinExistence type="inferred from homology"/>
<dbReference type="GO" id="GO:0160206">
    <property type="term" value="F:tRNA (cytidine(32)/uridine(32)-2'-O)-methyltransferase activity"/>
    <property type="evidence" value="ECO:0007669"/>
    <property type="project" value="UniProtKB-EC"/>
</dbReference>
<dbReference type="PANTHER" id="PTHR42786:SF2">
    <property type="entry name" value="TRNA (CYTIDINE_URIDINE-2'-O-)-METHYLTRANSFERASE TRMJ"/>
    <property type="match status" value="1"/>
</dbReference>
<dbReference type="InterPro" id="IPR029026">
    <property type="entry name" value="tRNA_m1G_MTases_N"/>
</dbReference>
<dbReference type="InterPro" id="IPR001537">
    <property type="entry name" value="SpoU_MeTrfase"/>
</dbReference>
<dbReference type="SUPFAM" id="SSF75217">
    <property type="entry name" value="alpha/beta knot"/>
    <property type="match status" value="1"/>
</dbReference>
<accession>A0A1P8ULH6</accession>
<dbReference type="Gene3D" id="3.40.1280.10">
    <property type="match status" value="1"/>
</dbReference>
<comment type="catalytic activity">
    <reaction evidence="5">
        <text>cytidine(32) in tRNA + S-adenosyl-L-methionine = 2'-O-methylcytidine(32) in tRNA + S-adenosyl-L-homocysteine + H(+)</text>
        <dbReference type="Rhea" id="RHEA:42932"/>
        <dbReference type="Rhea" id="RHEA-COMP:10288"/>
        <dbReference type="Rhea" id="RHEA-COMP:10289"/>
        <dbReference type="ChEBI" id="CHEBI:15378"/>
        <dbReference type="ChEBI" id="CHEBI:57856"/>
        <dbReference type="ChEBI" id="CHEBI:59789"/>
        <dbReference type="ChEBI" id="CHEBI:74495"/>
        <dbReference type="ChEBI" id="CHEBI:82748"/>
        <dbReference type="EC" id="2.1.1.200"/>
    </reaction>
</comment>
<comment type="catalytic activity">
    <reaction evidence="5">
        <text>uridine(32) in tRNA + S-adenosyl-L-methionine = 2'-O-methyluridine(32) in tRNA + S-adenosyl-L-homocysteine + H(+)</text>
        <dbReference type="Rhea" id="RHEA:42936"/>
        <dbReference type="Rhea" id="RHEA-COMP:10107"/>
        <dbReference type="Rhea" id="RHEA-COMP:10290"/>
        <dbReference type="ChEBI" id="CHEBI:15378"/>
        <dbReference type="ChEBI" id="CHEBI:57856"/>
        <dbReference type="ChEBI" id="CHEBI:59789"/>
        <dbReference type="ChEBI" id="CHEBI:65315"/>
        <dbReference type="ChEBI" id="CHEBI:74478"/>
        <dbReference type="EC" id="2.1.1.200"/>
    </reaction>
</comment>
<feature type="domain" description="tRNA/rRNA methyltransferase SpoU type" evidence="6">
    <location>
        <begin position="2"/>
        <end position="151"/>
    </location>
</feature>
<dbReference type="InterPro" id="IPR029028">
    <property type="entry name" value="Alpha/beta_knot_MTases"/>
</dbReference>